<accession>A0AAN9LJM4</accession>
<keyword evidence="3" id="KW-1185">Reference proteome</keyword>
<name>A0AAN9LJM4_CANGL</name>
<keyword evidence="1" id="KW-0812">Transmembrane</keyword>
<comment type="caution">
    <text evidence="2">The sequence shown here is derived from an EMBL/GenBank/DDBJ whole genome shotgun (WGS) entry which is preliminary data.</text>
</comment>
<feature type="transmembrane region" description="Helical" evidence="1">
    <location>
        <begin position="6"/>
        <end position="29"/>
    </location>
</feature>
<dbReference type="Proteomes" id="UP001367508">
    <property type="component" value="Unassembled WGS sequence"/>
</dbReference>
<evidence type="ECO:0000313" key="2">
    <source>
        <dbReference type="EMBL" id="KAK7336851.1"/>
    </source>
</evidence>
<proteinExistence type="predicted"/>
<gene>
    <name evidence="2" type="ORF">VNO77_17401</name>
</gene>
<dbReference type="AlphaFoldDB" id="A0AAN9LJM4"/>
<organism evidence="2 3">
    <name type="scientific">Canavalia gladiata</name>
    <name type="common">Sword bean</name>
    <name type="synonym">Dolichos gladiatus</name>
    <dbReference type="NCBI Taxonomy" id="3824"/>
    <lineage>
        <taxon>Eukaryota</taxon>
        <taxon>Viridiplantae</taxon>
        <taxon>Streptophyta</taxon>
        <taxon>Embryophyta</taxon>
        <taxon>Tracheophyta</taxon>
        <taxon>Spermatophyta</taxon>
        <taxon>Magnoliopsida</taxon>
        <taxon>eudicotyledons</taxon>
        <taxon>Gunneridae</taxon>
        <taxon>Pentapetalae</taxon>
        <taxon>rosids</taxon>
        <taxon>fabids</taxon>
        <taxon>Fabales</taxon>
        <taxon>Fabaceae</taxon>
        <taxon>Papilionoideae</taxon>
        <taxon>50 kb inversion clade</taxon>
        <taxon>NPAAA clade</taxon>
        <taxon>indigoferoid/millettioid clade</taxon>
        <taxon>Phaseoleae</taxon>
        <taxon>Canavalia</taxon>
    </lineage>
</organism>
<dbReference type="EMBL" id="JAYMYQ010000004">
    <property type="protein sequence ID" value="KAK7336851.1"/>
    <property type="molecule type" value="Genomic_DNA"/>
</dbReference>
<keyword evidence="1" id="KW-1133">Transmembrane helix</keyword>
<protein>
    <submittedName>
        <fullName evidence="2">Uncharacterized protein</fullName>
    </submittedName>
</protein>
<evidence type="ECO:0000313" key="3">
    <source>
        <dbReference type="Proteomes" id="UP001367508"/>
    </source>
</evidence>
<evidence type="ECO:0000256" key="1">
    <source>
        <dbReference type="SAM" id="Phobius"/>
    </source>
</evidence>
<sequence>MKVTQYVEHILVPLFSCFRLVVYCLAFFLRNGWISLDGGNNMIVWGLNGVVSWMKPVWVQGCDGKRLQMKVYISIPKPNRASKKSKEEHKFMCQRGET</sequence>
<reference evidence="2 3" key="1">
    <citation type="submission" date="2024-01" db="EMBL/GenBank/DDBJ databases">
        <title>The genomes of 5 underutilized Papilionoideae crops provide insights into root nodulation and disease resistanc.</title>
        <authorList>
            <person name="Jiang F."/>
        </authorList>
    </citation>
    <scope>NUCLEOTIDE SEQUENCE [LARGE SCALE GENOMIC DNA]</scope>
    <source>
        <strain evidence="2">LVBAO_FW01</strain>
        <tissue evidence="2">Leaves</tissue>
    </source>
</reference>
<keyword evidence="1" id="KW-0472">Membrane</keyword>